<evidence type="ECO:0008006" key="4">
    <source>
        <dbReference type="Google" id="ProtNLM"/>
    </source>
</evidence>
<proteinExistence type="predicted"/>
<feature type="signal peptide" evidence="1">
    <location>
        <begin position="1"/>
        <end position="20"/>
    </location>
</feature>
<gene>
    <name evidence="2" type="ORF">ABC969_12660</name>
</gene>
<sequence length="188" mass="19866">MKLSLLWGAAAIVAPLVALAAQEPAPPAPAVAVSMADRLVNDPRAEALRPYGQPIPPTVRSDKTVQFGKALRVQISGPTAEVGRIGAITPTLKPVKEGDRIVIAFWARAQRTDSGAPGKVCRVQLEATPVVRAVFDAAFDITPEWKMYKLGGTADRAYAPGALNAAFHLACAKQVIDIGPVFILDYGS</sequence>
<dbReference type="EMBL" id="JBDIMF010000005">
    <property type="protein sequence ID" value="MEN2787268.1"/>
    <property type="molecule type" value="Genomic_DNA"/>
</dbReference>
<name>A0ABU9XUP6_9SPHN</name>
<dbReference type="SUPFAM" id="SSF49785">
    <property type="entry name" value="Galactose-binding domain-like"/>
    <property type="match status" value="1"/>
</dbReference>
<accession>A0ABU9XUP6</accession>
<evidence type="ECO:0000313" key="2">
    <source>
        <dbReference type="EMBL" id="MEN2787268.1"/>
    </source>
</evidence>
<keyword evidence="3" id="KW-1185">Reference proteome</keyword>
<dbReference type="RefSeq" id="WP_345865380.1">
    <property type="nucleotide sequence ID" value="NZ_JBDIMF010000005.1"/>
</dbReference>
<reference evidence="2 3" key="1">
    <citation type="submission" date="2024-05" db="EMBL/GenBank/DDBJ databases">
        <authorList>
            <person name="Liu Q."/>
            <person name="Xin Y.-H."/>
        </authorList>
    </citation>
    <scope>NUCLEOTIDE SEQUENCE [LARGE SCALE GENOMIC DNA]</scope>
    <source>
        <strain evidence="2 3">CGMCC 1.15349</strain>
    </source>
</reference>
<dbReference type="Proteomes" id="UP001404104">
    <property type="component" value="Unassembled WGS sequence"/>
</dbReference>
<comment type="caution">
    <text evidence="2">The sequence shown here is derived from an EMBL/GenBank/DDBJ whole genome shotgun (WGS) entry which is preliminary data.</text>
</comment>
<dbReference type="Gene3D" id="2.60.120.260">
    <property type="entry name" value="Galactose-binding domain-like"/>
    <property type="match status" value="1"/>
</dbReference>
<keyword evidence="1" id="KW-0732">Signal</keyword>
<evidence type="ECO:0000313" key="3">
    <source>
        <dbReference type="Proteomes" id="UP001404104"/>
    </source>
</evidence>
<dbReference type="InterPro" id="IPR008979">
    <property type="entry name" value="Galactose-bd-like_sf"/>
</dbReference>
<organism evidence="2 3">
    <name type="scientific">Sphingomonas qilianensis</name>
    <dbReference type="NCBI Taxonomy" id="1736690"/>
    <lineage>
        <taxon>Bacteria</taxon>
        <taxon>Pseudomonadati</taxon>
        <taxon>Pseudomonadota</taxon>
        <taxon>Alphaproteobacteria</taxon>
        <taxon>Sphingomonadales</taxon>
        <taxon>Sphingomonadaceae</taxon>
        <taxon>Sphingomonas</taxon>
    </lineage>
</organism>
<evidence type="ECO:0000256" key="1">
    <source>
        <dbReference type="SAM" id="SignalP"/>
    </source>
</evidence>
<protein>
    <recommendedName>
        <fullName evidence="4">Cellulase</fullName>
    </recommendedName>
</protein>
<feature type="chain" id="PRO_5046003262" description="Cellulase" evidence="1">
    <location>
        <begin position="21"/>
        <end position="188"/>
    </location>
</feature>